<feature type="compositionally biased region" description="Polar residues" evidence="1">
    <location>
        <begin position="422"/>
        <end position="431"/>
    </location>
</feature>
<evidence type="ECO:0000313" key="3">
    <source>
        <dbReference type="EMBL" id="KZP33584.1"/>
    </source>
</evidence>
<feature type="transmembrane region" description="Helical" evidence="2">
    <location>
        <begin position="20"/>
        <end position="48"/>
    </location>
</feature>
<feature type="region of interest" description="Disordered" evidence="1">
    <location>
        <begin position="409"/>
        <end position="431"/>
    </location>
</feature>
<evidence type="ECO:0000256" key="1">
    <source>
        <dbReference type="SAM" id="MobiDB-lite"/>
    </source>
</evidence>
<dbReference type="STRING" id="436010.A0A166WBD9"/>
<dbReference type="EMBL" id="KV417482">
    <property type="protein sequence ID" value="KZP33584.1"/>
    <property type="molecule type" value="Genomic_DNA"/>
</dbReference>
<keyword evidence="4" id="KW-1185">Reference proteome</keyword>
<feature type="transmembrane region" description="Helical" evidence="2">
    <location>
        <begin position="313"/>
        <end position="332"/>
    </location>
</feature>
<evidence type="ECO:0000313" key="4">
    <source>
        <dbReference type="Proteomes" id="UP000076532"/>
    </source>
</evidence>
<evidence type="ECO:0000256" key="2">
    <source>
        <dbReference type="SAM" id="Phobius"/>
    </source>
</evidence>
<organism evidence="3 4">
    <name type="scientific">Athelia psychrophila</name>
    <dbReference type="NCBI Taxonomy" id="1759441"/>
    <lineage>
        <taxon>Eukaryota</taxon>
        <taxon>Fungi</taxon>
        <taxon>Dikarya</taxon>
        <taxon>Basidiomycota</taxon>
        <taxon>Agaricomycotina</taxon>
        <taxon>Agaricomycetes</taxon>
        <taxon>Agaricomycetidae</taxon>
        <taxon>Atheliales</taxon>
        <taxon>Atheliaceae</taxon>
        <taxon>Athelia</taxon>
    </lineage>
</organism>
<keyword evidence="2" id="KW-0812">Transmembrane</keyword>
<dbReference type="AlphaFoldDB" id="A0A166WBD9"/>
<gene>
    <name evidence="3" type="ORF">FIBSPDRAFT_943373</name>
</gene>
<dbReference type="InterPro" id="IPR027948">
    <property type="entry name" value="DUF4436"/>
</dbReference>
<sequence>MGGTIPTPRRRTLPRGNGGIVSMGVTTIIGFGITLSLFFIMAMCFAFLGEEGDVPFFKNALADVAQNSPGIVLLGESVDVDVDEPSITIRWSIHGCGDEFVLPNSSGIGGSSACGLPVMALSIFVDSNVAPVMQYDPNQLPFVLSTGQRRSVQNLVQFDSNHVLDAHQAHLYPFDTYLLATSLRAVSPLNASIPIQKVILIDQTANFLFATTDIESYNTLANGTQIPTRDLDLRMKRPAQARAFAMMLFGISWMLAHMTLGLVVIIWYSEQSNSTVLKFLALSFGALVAIPQFRNAMPDAPGFDGSLIDYIGFFPQMIFSGLSMVVLLVILISREFDLGPQDTTSDTRPALPLSPPPSYKGKGYHKMAKSPAISSVNSPSYGRSTASIHMQHDDLSQLMQHLNGEFSFPKSAPSQIHRRNQSSRYQASFNS</sequence>
<evidence type="ECO:0008006" key="5">
    <source>
        <dbReference type="Google" id="ProtNLM"/>
    </source>
</evidence>
<dbReference type="Pfam" id="PF14494">
    <property type="entry name" value="DUF4436"/>
    <property type="match status" value="1"/>
</dbReference>
<keyword evidence="2" id="KW-1133">Transmembrane helix</keyword>
<protein>
    <recommendedName>
        <fullName evidence="5">Transmembrane protein</fullName>
    </recommendedName>
</protein>
<accession>A0A166WBD9</accession>
<reference evidence="3 4" key="1">
    <citation type="journal article" date="2016" name="Mol. Biol. Evol.">
        <title>Comparative Genomics of Early-Diverging Mushroom-Forming Fungi Provides Insights into the Origins of Lignocellulose Decay Capabilities.</title>
        <authorList>
            <person name="Nagy L.G."/>
            <person name="Riley R."/>
            <person name="Tritt A."/>
            <person name="Adam C."/>
            <person name="Daum C."/>
            <person name="Floudas D."/>
            <person name="Sun H."/>
            <person name="Yadav J.S."/>
            <person name="Pangilinan J."/>
            <person name="Larsson K.H."/>
            <person name="Matsuura K."/>
            <person name="Barry K."/>
            <person name="Labutti K."/>
            <person name="Kuo R."/>
            <person name="Ohm R.A."/>
            <person name="Bhattacharya S.S."/>
            <person name="Shirouzu T."/>
            <person name="Yoshinaga Y."/>
            <person name="Martin F.M."/>
            <person name="Grigoriev I.V."/>
            <person name="Hibbett D.S."/>
        </authorList>
    </citation>
    <scope>NUCLEOTIDE SEQUENCE [LARGE SCALE GENOMIC DNA]</scope>
    <source>
        <strain evidence="3 4">CBS 109695</strain>
    </source>
</reference>
<name>A0A166WBD9_9AGAM</name>
<dbReference type="Proteomes" id="UP000076532">
    <property type="component" value="Unassembled WGS sequence"/>
</dbReference>
<feature type="transmembrane region" description="Helical" evidence="2">
    <location>
        <begin position="243"/>
        <end position="268"/>
    </location>
</feature>
<dbReference type="OrthoDB" id="2117972at2759"/>
<proteinExistence type="predicted"/>
<feature type="transmembrane region" description="Helical" evidence="2">
    <location>
        <begin position="275"/>
        <end position="293"/>
    </location>
</feature>
<keyword evidence="2" id="KW-0472">Membrane</keyword>